<accession>A0ACD3AE52</accession>
<keyword evidence="2" id="KW-1185">Reference proteome</keyword>
<evidence type="ECO:0000313" key="2">
    <source>
        <dbReference type="Proteomes" id="UP000308600"/>
    </source>
</evidence>
<proteinExistence type="predicted"/>
<gene>
    <name evidence="1" type="ORF">BDN72DRAFT_826055</name>
</gene>
<protein>
    <submittedName>
        <fullName evidence="1">Cytochrome P450</fullName>
    </submittedName>
</protein>
<reference evidence="1 2" key="1">
    <citation type="journal article" date="2019" name="Nat. Ecol. Evol.">
        <title>Megaphylogeny resolves global patterns of mushroom evolution.</title>
        <authorList>
            <person name="Varga T."/>
            <person name="Krizsan K."/>
            <person name="Foldi C."/>
            <person name="Dima B."/>
            <person name="Sanchez-Garcia M."/>
            <person name="Sanchez-Ramirez S."/>
            <person name="Szollosi G.J."/>
            <person name="Szarkandi J.G."/>
            <person name="Papp V."/>
            <person name="Albert L."/>
            <person name="Andreopoulos W."/>
            <person name="Angelini C."/>
            <person name="Antonin V."/>
            <person name="Barry K.W."/>
            <person name="Bougher N.L."/>
            <person name="Buchanan P."/>
            <person name="Buyck B."/>
            <person name="Bense V."/>
            <person name="Catcheside P."/>
            <person name="Chovatia M."/>
            <person name="Cooper J."/>
            <person name="Damon W."/>
            <person name="Desjardin D."/>
            <person name="Finy P."/>
            <person name="Geml J."/>
            <person name="Haridas S."/>
            <person name="Hughes K."/>
            <person name="Justo A."/>
            <person name="Karasinski D."/>
            <person name="Kautmanova I."/>
            <person name="Kiss B."/>
            <person name="Kocsube S."/>
            <person name="Kotiranta H."/>
            <person name="LaButti K.M."/>
            <person name="Lechner B.E."/>
            <person name="Liimatainen K."/>
            <person name="Lipzen A."/>
            <person name="Lukacs Z."/>
            <person name="Mihaltcheva S."/>
            <person name="Morgado L.N."/>
            <person name="Niskanen T."/>
            <person name="Noordeloos M.E."/>
            <person name="Ohm R.A."/>
            <person name="Ortiz-Santana B."/>
            <person name="Ovrebo C."/>
            <person name="Racz N."/>
            <person name="Riley R."/>
            <person name="Savchenko A."/>
            <person name="Shiryaev A."/>
            <person name="Soop K."/>
            <person name="Spirin V."/>
            <person name="Szebenyi C."/>
            <person name="Tomsovsky M."/>
            <person name="Tulloss R.E."/>
            <person name="Uehling J."/>
            <person name="Grigoriev I.V."/>
            <person name="Vagvolgyi C."/>
            <person name="Papp T."/>
            <person name="Martin F.M."/>
            <person name="Miettinen O."/>
            <person name="Hibbett D.S."/>
            <person name="Nagy L.G."/>
        </authorList>
    </citation>
    <scope>NUCLEOTIDE SEQUENCE [LARGE SCALE GENOMIC DNA]</scope>
    <source>
        <strain evidence="1 2">NL-1719</strain>
    </source>
</reference>
<dbReference type="Proteomes" id="UP000308600">
    <property type="component" value="Unassembled WGS sequence"/>
</dbReference>
<sequence>MANLAHYLTYFNSFQLPLVLSVLGLVCTLYIWSRPNESRRLPPGPKGLPFLGNIFQITQFQWLQFTEWKKEFGPIFSLNFAGQPVIVLNSHEVVGDLLDRRSAIYSSRPRFIMASEILTGGMFIPLQPYGETWRRMRKAAHEGLNTRAAETYQPLQEVEAATLVSGLMKEPEAWEDHIKRSAASSVKMSVYGSQPIESKDDPLVRRVNSLVTRVALACLPGAYMVEIFPVMLHLPKWLAPWKRDGLEWHRKDTAMLQEFMDGVRKEVDQGTNKPSFASNLYLNADRHQLSPMQESWLAGTMFAGGSDTTSAALSFFILAMRLYPDVMKKAQAQIDTVVGRDRLPTFADRENLPYIRAIVKEVLRWRPVGPLGLPRRTTQDDYYNGYFIPKGALIIANVWAMNRDPEVFPDFDEFRPERFLDESGTVDVVPPNTHTQGHVTFGFGRRICVGMNIANQALFIDVASLLSAASIEPAFDSEGKIIVPSRSECIDEGLVVRPVPFQCKIVPRAINVDSMLSIARGKLAQ</sequence>
<evidence type="ECO:0000313" key="1">
    <source>
        <dbReference type="EMBL" id="TFK64022.1"/>
    </source>
</evidence>
<organism evidence="1 2">
    <name type="scientific">Pluteus cervinus</name>
    <dbReference type="NCBI Taxonomy" id="181527"/>
    <lineage>
        <taxon>Eukaryota</taxon>
        <taxon>Fungi</taxon>
        <taxon>Dikarya</taxon>
        <taxon>Basidiomycota</taxon>
        <taxon>Agaricomycotina</taxon>
        <taxon>Agaricomycetes</taxon>
        <taxon>Agaricomycetidae</taxon>
        <taxon>Agaricales</taxon>
        <taxon>Pluteineae</taxon>
        <taxon>Pluteaceae</taxon>
        <taxon>Pluteus</taxon>
    </lineage>
</organism>
<dbReference type="EMBL" id="ML208492">
    <property type="protein sequence ID" value="TFK64022.1"/>
    <property type="molecule type" value="Genomic_DNA"/>
</dbReference>
<name>A0ACD3AE52_9AGAR</name>